<keyword evidence="5" id="KW-0779">Telomere</keyword>
<dbReference type="InterPro" id="IPR019595">
    <property type="entry name" value="DUF2470"/>
</dbReference>
<evidence type="ECO:0000256" key="5">
    <source>
        <dbReference type="ARBA" id="ARBA00022895"/>
    </source>
</evidence>
<feature type="region of interest" description="Disordered" evidence="8">
    <location>
        <begin position="380"/>
        <end position="428"/>
    </location>
</feature>
<feature type="domain" description="Protection of telomeres protein 1 ssDNA-binding" evidence="11">
    <location>
        <begin position="535"/>
        <end position="646"/>
    </location>
</feature>
<feature type="compositionally biased region" description="Basic residues" evidence="8">
    <location>
        <begin position="411"/>
        <end position="422"/>
    </location>
</feature>
<dbReference type="InterPro" id="IPR037119">
    <property type="entry name" value="Haem_oxidase_HugZ-like_sf"/>
</dbReference>
<keyword evidence="9" id="KW-0472">Membrane</keyword>
<dbReference type="AlphaFoldDB" id="A0A8H3APJ7"/>
<comment type="similarity">
    <text evidence="3">Belongs to the telombin family.</text>
</comment>
<dbReference type="PANTHER" id="PTHR37783">
    <property type="entry name" value="MEMBRANE PROTEIN, PUTATIVE (AFU_ORTHOLOGUE AFUA_1G04315)-RELATED"/>
    <property type="match status" value="1"/>
</dbReference>
<dbReference type="InterPro" id="IPR012340">
    <property type="entry name" value="NA-bd_OB-fold"/>
</dbReference>
<feature type="region of interest" description="Disordered" evidence="8">
    <location>
        <begin position="277"/>
        <end position="341"/>
    </location>
</feature>
<evidence type="ECO:0000256" key="3">
    <source>
        <dbReference type="ARBA" id="ARBA00008442"/>
    </source>
</evidence>
<keyword evidence="4" id="KW-0158">Chromosome</keyword>
<dbReference type="Pfam" id="PF10615">
    <property type="entry name" value="DUF2470"/>
    <property type="match status" value="1"/>
</dbReference>
<evidence type="ECO:0000313" key="13">
    <source>
        <dbReference type="Proteomes" id="UP000663826"/>
    </source>
</evidence>
<organism evidence="12 13">
    <name type="scientific">Rhizoctonia solani</name>
    <dbReference type="NCBI Taxonomy" id="456999"/>
    <lineage>
        <taxon>Eukaryota</taxon>
        <taxon>Fungi</taxon>
        <taxon>Dikarya</taxon>
        <taxon>Basidiomycota</taxon>
        <taxon>Agaricomycotina</taxon>
        <taxon>Agaricomycetes</taxon>
        <taxon>Cantharellales</taxon>
        <taxon>Ceratobasidiaceae</taxon>
        <taxon>Rhizoctonia</taxon>
    </lineage>
</organism>
<evidence type="ECO:0008006" key="14">
    <source>
        <dbReference type="Google" id="ProtNLM"/>
    </source>
</evidence>
<comment type="caution">
    <text evidence="12">The sequence shown here is derived from an EMBL/GenBank/DDBJ whole genome shotgun (WGS) entry which is preliminary data.</text>
</comment>
<dbReference type="Gene3D" id="3.20.180.10">
    <property type="entry name" value="PNP-oxidase-like"/>
    <property type="match status" value="1"/>
</dbReference>
<proteinExistence type="inferred from homology"/>
<evidence type="ECO:0000256" key="8">
    <source>
        <dbReference type="SAM" id="MobiDB-lite"/>
    </source>
</evidence>
<comment type="subcellular location">
    <subcellularLocation>
        <location evidence="2">Chromosome</location>
        <location evidence="2">Telomere</location>
    </subcellularLocation>
    <subcellularLocation>
        <location evidence="1">Nucleus</location>
    </subcellularLocation>
</comment>
<evidence type="ECO:0000313" key="12">
    <source>
        <dbReference type="EMBL" id="CAE6431928.1"/>
    </source>
</evidence>
<evidence type="ECO:0000256" key="1">
    <source>
        <dbReference type="ARBA" id="ARBA00004123"/>
    </source>
</evidence>
<feature type="compositionally biased region" description="Pro residues" evidence="8">
    <location>
        <begin position="296"/>
        <end position="307"/>
    </location>
</feature>
<reference evidence="12" key="1">
    <citation type="submission" date="2021-01" db="EMBL/GenBank/DDBJ databases">
        <authorList>
            <person name="Kaushik A."/>
        </authorList>
    </citation>
    <scope>NUCLEOTIDE SEQUENCE</scope>
    <source>
        <strain evidence="12">AG1-1B</strain>
    </source>
</reference>
<feature type="transmembrane region" description="Helical" evidence="9">
    <location>
        <begin position="109"/>
        <end position="130"/>
    </location>
</feature>
<feature type="compositionally biased region" description="Low complexity" evidence="8">
    <location>
        <begin position="308"/>
        <end position="323"/>
    </location>
</feature>
<protein>
    <recommendedName>
        <fullName evidence="14">DUF2470 domain-containing protein</fullName>
    </recommendedName>
</protein>
<keyword evidence="6" id="KW-0238">DNA-binding</keyword>
<evidence type="ECO:0000259" key="11">
    <source>
        <dbReference type="Pfam" id="PF16686"/>
    </source>
</evidence>
<evidence type="ECO:0000256" key="7">
    <source>
        <dbReference type="ARBA" id="ARBA00023242"/>
    </source>
</evidence>
<name>A0A8H3APJ7_9AGAM</name>
<evidence type="ECO:0000259" key="10">
    <source>
        <dbReference type="Pfam" id="PF10615"/>
    </source>
</evidence>
<gene>
    <name evidence="12" type="ORF">RDB_LOCUS60421</name>
</gene>
<dbReference type="PANTHER" id="PTHR37783:SF1">
    <property type="entry name" value="MEMBRANE PROTEIN, PUTATIVE (AFU_ORTHOLOGUE AFUA_1G04315)-RELATED"/>
    <property type="match status" value="1"/>
</dbReference>
<dbReference type="GO" id="GO:0043047">
    <property type="term" value="F:single-stranded telomeric DNA binding"/>
    <property type="evidence" value="ECO:0007669"/>
    <property type="project" value="InterPro"/>
</dbReference>
<evidence type="ECO:0000256" key="6">
    <source>
        <dbReference type="ARBA" id="ARBA00023125"/>
    </source>
</evidence>
<keyword evidence="9" id="KW-0812">Transmembrane</keyword>
<keyword evidence="9" id="KW-1133">Transmembrane helix</keyword>
<feature type="domain" description="DUF2470" evidence="10">
    <location>
        <begin position="12"/>
        <end position="89"/>
    </location>
</feature>
<dbReference type="GO" id="GO:0000781">
    <property type="term" value="C:chromosome, telomeric region"/>
    <property type="evidence" value="ECO:0007669"/>
    <property type="project" value="UniProtKB-SubCell"/>
</dbReference>
<dbReference type="InterPro" id="IPR032042">
    <property type="entry name" value="POT1PC"/>
</dbReference>
<feature type="region of interest" description="Disordered" evidence="8">
    <location>
        <begin position="647"/>
        <end position="690"/>
    </location>
</feature>
<evidence type="ECO:0000256" key="9">
    <source>
        <dbReference type="SAM" id="Phobius"/>
    </source>
</evidence>
<dbReference type="GO" id="GO:0005634">
    <property type="term" value="C:nucleus"/>
    <property type="evidence" value="ECO:0007669"/>
    <property type="project" value="UniProtKB-SubCell"/>
</dbReference>
<dbReference type="Proteomes" id="UP000663826">
    <property type="component" value="Unassembled WGS sequence"/>
</dbReference>
<dbReference type="EMBL" id="CAJMWQ010001054">
    <property type="protein sequence ID" value="CAE6431928.1"/>
    <property type="molecule type" value="Genomic_DNA"/>
</dbReference>
<dbReference type="Pfam" id="PF16686">
    <property type="entry name" value="POT1PC"/>
    <property type="match status" value="1"/>
</dbReference>
<accession>A0A8H3APJ7</accession>
<evidence type="ECO:0000256" key="4">
    <source>
        <dbReference type="ARBA" id="ARBA00022454"/>
    </source>
</evidence>
<dbReference type="Gene3D" id="2.40.50.140">
    <property type="entry name" value="Nucleic acid-binding proteins"/>
    <property type="match status" value="1"/>
</dbReference>
<evidence type="ECO:0000256" key="2">
    <source>
        <dbReference type="ARBA" id="ARBA00004574"/>
    </source>
</evidence>
<keyword evidence="7" id="KW-0539">Nucleus</keyword>
<feature type="compositionally biased region" description="Polar residues" evidence="8">
    <location>
        <begin position="380"/>
        <end position="393"/>
    </location>
</feature>
<sequence length="768" mass="85683">MSASSKDVSAMKDRIIQHMNKDHQDSLVDYLRFYASVPAREASTAQLVDISNDGMTCTVTRGGSSRSVVVPISPPMDSLMQARERLVAMAFEAMEGLGRSRWRVESYPMPSILGVFYGTVAATILTLALFPNEMLRPGAKARQIVLFDSENAARWFYTYQREIRSAIMGVAVYTAVMPMRRRLQKHSYKAGWGQWLTWFTTALFEGPAAYSFVTGGQFQLEIHFSKVPQLDLQRHVLICLKGVNIEPRPTLKHPKLPFKLVFPKGVILQLDGQIRDTFPVEPPSPPAVPSWFESQPLPPSSPVPSSPIPASSSPHRPSSPTSSTKRDPSPKQHAPPVYSSQKQLRTFTPVAHSYAPPPSSDSKPTATAKRLVQNNDHASILDIQQESTTQTKIVEQKDDEPEASSASGSKNRPKKKRRKGKKSLVPERNPALDMTAGCYSPLVARFNNAVVGTGYTDSFQWADEEHCFFFTPDDEELAYAARLADWWSALQELAKTKPDGVPTLMSQPKGRSLITLSEAKVDVFFNCVILYGLPPGDQCAEIFVTDYTINNLLFTRRPPEVGGTQDKTKVYGKRVLKVVLWGDTQIAHAQELETPGYYYIDNLRVRFDSKGYLEGTLQDNRRKIDKLRSDDPLLPALLQRRQEYIENPQPLDGAASQRGMGGRDANLHSAGDLLPPPALPMKRSEPKQGGPEITRLSFYNIVRTPIQKVFGHPACPEVFRIRARIVAFEPYKLENFSIVQVQSNPANQKACLHNLMLAMNAPTSTENM</sequence>